<dbReference type="EMBL" id="ML769471">
    <property type="protein sequence ID" value="KAE9399306.1"/>
    <property type="molecule type" value="Genomic_DNA"/>
</dbReference>
<evidence type="ECO:0000256" key="2">
    <source>
        <dbReference type="SAM" id="Phobius"/>
    </source>
</evidence>
<protein>
    <submittedName>
        <fullName evidence="3">Uncharacterized protein</fullName>
    </submittedName>
</protein>
<accession>A0A6A4HMK5</accession>
<sequence length="339" mass="37236">MSMRNPFLIVRFILLSILFFLNLLELIFASWNASAAINANLSLPGSSIFLIFCSVASLFFLALGLIELYAPNFAGSSVAFESGWAAALSISQLGATIGSTITTAAFIRDSSDLSVTASSLLLVPTTWLTSLTNLGYFFVLFVTTMTHVPFEAGIWTKPVHQVKWFGYTNSRLTSSEISRPRGLEADSWTRYLENIETSGVKQARNPISDPEKAPWAPTNVRRGRDHPFRAPAKRSQSEDTLSSGFDSDTSSESSFSSGSPRSSSLLPPLPLNIPVKGQTAGAGSRFIERFRESHTLSRPVMDFPHEVDDHDKPIPKPRLSQWISADTLKALTSRNERAL</sequence>
<evidence type="ECO:0000256" key="1">
    <source>
        <dbReference type="SAM" id="MobiDB-lite"/>
    </source>
</evidence>
<proteinExistence type="predicted"/>
<keyword evidence="2" id="KW-0472">Membrane</keyword>
<gene>
    <name evidence="3" type="ORF">BT96DRAFT_920249</name>
</gene>
<keyword evidence="2" id="KW-1133">Transmembrane helix</keyword>
<feature type="transmembrane region" description="Helical" evidence="2">
    <location>
        <begin position="45"/>
        <end position="70"/>
    </location>
</feature>
<keyword evidence="2" id="KW-0812">Transmembrane</keyword>
<evidence type="ECO:0000313" key="4">
    <source>
        <dbReference type="Proteomes" id="UP000799118"/>
    </source>
</evidence>
<feature type="region of interest" description="Disordered" evidence="1">
    <location>
        <begin position="199"/>
        <end position="280"/>
    </location>
</feature>
<name>A0A6A4HMK5_9AGAR</name>
<keyword evidence="4" id="KW-1185">Reference proteome</keyword>
<dbReference type="OrthoDB" id="3188789at2759"/>
<dbReference type="Proteomes" id="UP000799118">
    <property type="component" value="Unassembled WGS sequence"/>
</dbReference>
<feature type="compositionally biased region" description="Low complexity" evidence="1">
    <location>
        <begin position="240"/>
        <end position="266"/>
    </location>
</feature>
<feature type="transmembrane region" description="Helical" evidence="2">
    <location>
        <begin position="127"/>
        <end position="148"/>
    </location>
</feature>
<feature type="transmembrane region" description="Helical" evidence="2">
    <location>
        <begin position="82"/>
        <end position="107"/>
    </location>
</feature>
<dbReference type="AlphaFoldDB" id="A0A6A4HMK5"/>
<evidence type="ECO:0000313" key="3">
    <source>
        <dbReference type="EMBL" id="KAE9399306.1"/>
    </source>
</evidence>
<organism evidence="3 4">
    <name type="scientific">Gymnopus androsaceus JB14</name>
    <dbReference type="NCBI Taxonomy" id="1447944"/>
    <lineage>
        <taxon>Eukaryota</taxon>
        <taxon>Fungi</taxon>
        <taxon>Dikarya</taxon>
        <taxon>Basidiomycota</taxon>
        <taxon>Agaricomycotina</taxon>
        <taxon>Agaricomycetes</taxon>
        <taxon>Agaricomycetidae</taxon>
        <taxon>Agaricales</taxon>
        <taxon>Marasmiineae</taxon>
        <taxon>Omphalotaceae</taxon>
        <taxon>Gymnopus</taxon>
    </lineage>
</organism>
<reference evidence="3" key="1">
    <citation type="journal article" date="2019" name="Environ. Microbiol.">
        <title>Fungal ecological strategies reflected in gene transcription - a case study of two litter decomposers.</title>
        <authorList>
            <person name="Barbi F."/>
            <person name="Kohler A."/>
            <person name="Barry K."/>
            <person name="Baskaran P."/>
            <person name="Daum C."/>
            <person name="Fauchery L."/>
            <person name="Ihrmark K."/>
            <person name="Kuo A."/>
            <person name="LaButti K."/>
            <person name="Lipzen A."/>
            <person name="Morin E."/>
            <person name="Grigoriev I.V."/>
            <person name="Henrissat B."/>
            <person name="Lindahl B."/>
            <person name="Martin F."/>
        </authorList>
    </citation>
    <scope>NUCLEOTIDE SEQUENCE</scope>
    <source>
        <strain evidence="3">JB14</strain>
    </source>
</reference>